<proteinExistence type="predicted"/>
<sequence>MDGLTYKRGKPVVRMQGGELVPVEATSHVAADRSDRTMASWDPPALSADADLLHELEPMVSRSRDLHRNNGIAAGGLQTYKDNIIGHTLKLASKPHYKLLGWEKEAADAWARDTEAEFETWGKTPECDAEGQENLLGLTIMALSDGMVNGAALAIPMWIPRPGARWNTRIMMVEADRLSTPPWLRHRPDIRGGIQRDAYGMPTYYWVQKEHPGDYLALGYGLRSAVQEWERIPAFTPTGLPRVIHLHDKGRTGASRGKPIVSSVMREFRMAGKYQTTELQAAVANSLIAAFIEADMGTDGVAELLGGQHRTMAGASGAWREAISEYRAPLKGGAVIPLPPGAKLSPYTPNRPGAGFGAFMESSLRHIAAGMNMPYELLMKDFSKTNYSSARAALLEAWRFFLGRRRWIKDHWLNPLYTIWMDEAVARDRLSAPDFLENRYAYTRCNWVFAGRGWVDPVKEANAAKIRMGADLSTLEIECAEQGLDWEEVIEQRALERKRMREAGLLEEAERDTSAMDTPSDDERPGQPQEQSA</sequence>
<accession>A0AAE3KCU4</accession>
<dbReference type="Pfam" id="PF05136">
    <property type="entry name" value="Phage_portal_2"/>
    <property type="match status" value="1"/>
</dbReference>
<dbReference type="GO" id="GO:0019068">
    <property type="term" value="P:virion assembly"/>
    <property type="evidence" value="ECO:0007669"/>
    <property type="project" value="InterPro"/>
</dbReference>
<gene>
    <name evidence="2" type="ORF">J2T57_002603</name>
</gene>
<dbReference type="AlphaFoldDB" id="A0AAE3KCU4"/>
<dbReference type="InterPro" id="IPR006429">
    <property type="entry name" value="Phage_lambda_portal"/>
</dbReference>
<dbReference type="NCBIfam" id="TIGR01539">
    <property type="entry name" value="portal_lambda"/>
    <property type="match status" value="1"/>
</dbReference>
<dbReference type="EMBL" id="JALJXV010000006">
    <property type="protein sequence ID" value="MCP1675453.1"/>
    <property type="molecule type" value="Genomic_DNA"/>
</dbReference>
<evidence type="ECO:0000256" key="1">
    <source>
        <dbReference type="SAM" id="MobiDB-lite"/>
    </source>
</evidence>
<keyword evidence="3" id="KW-1185">Reference proteome</keyword>
<dbReference type="Proteomes" id="UP001205843">
    <property type="component" value="Unassembled WGS sequence"/>
</dbReference>
<organism evidence="2 3">
    <name type="scientific">Natronocella acetinitrilica</name>
    <dbReference type="NCBI Taxonomy" id="414046"/>
    <lineage>
        <taxon>Bacteria</taxon>
        <taxon>Pseudomonadati</taxon>
        <taxon>Pseudomonadota</taxon>
        <taxon>Gammaproteobacteria</taxon>
        <taxon>Chromatiales</taxon>
        <taxon>Ectothiorhodospiraceae</taxon>
        <taxon>Natronocella</taxon>
    </lineage>
</organism>
<protein>
    <submittedName>
        <fullName evidence="2">Lambda family phage portal protein</fullName>
    </submittedName>
</protein>
<feature type="region of interest" description="Disordered" evidence="1">
    <location>
        <begin position="505"/>
        <end position="533"/>
    </location>
</feature>
<dbReference type="GO" id="GO:0005198">
    <property type="term" value="F:structural molecule activity"/>
    <property type="evidence" value="ECO:0007669"/>
    <property type="project" value="InterPro"/>
</dbReference>
<reference evidence="2" key="1">
    <citation type="submission" date="2022-03" db="EMBL/GenBank/DDBJ databases">
        <title>Genomic Encyclopedia of Type Strains, Phase III (KMG-III): the genomes of soil and plant-associated and newly described type strains.</title>
        <authorList>
            <person name="Whitman W."/>
        </authorList>
    </citation>
    <scope>NUCLEOTIDE SEQUENCE</scope>
    <source>
        <strain evidence="2">ANL 6-2</strain>
    </source>
</reference>
<dbReference type="RefSeq" id="WP_253478922.1">
    <property type="nucleotide sequence ID" value="NZ_JALJXV010000006.1"/>
</dbReference>
<comment type="caution">
    <text evidence="2">The sequence shown here is derived from an EMBL/GenBank/DDBJ whole genome shotgun (WGS) entry which is preliminary data.</text>
</comment>
<name>A0AAE3KCU4_9GAMM</name>
<evidence type="ECO:0000313" key="3">
    <source>
        <dbReference type="Proteomes" id="UP001205843"/>
    </source>
</evidence>
<evidence type="ECO:0000313" key="2">
    <source>
        <dbReference type="EMBL" id="MCP1675453.1"/>
    </source>
</evidence>